<feature type="transmembrane region" description="Helical" evidence="7">
    <location>
        <begin position="371"/>
        <end position="393"/>
    </location>
</feature>
<evidence type="ECO:0000256" key="6">
    <source>
        <dbReference type="ARBA" id="ARBA00023136"/>
    </source>
</evidence>
<feature type="transmembrane region" description="Helical" evidence="7">
    <location>
        <begin position="256"/>
        <end position="277"/>
    </location>
</feature>
<dbReference type="AlphaFoldDB" id="A0A6J4MQV8"/>
<proteinExistence type="predicted"/>
<keyword evidence="6 7" id="KW-0472">Membrane</keyword>
<dbReference type="PANTHER" id="PTHR23513">
    <property type="entry name" value="INTEGRAL MEMBRANE EFFLUX PROTEIN-RELATED"/>
    <property type="match status" value="1"/>
</dbReference>
<evidence type="ECO:0000256" key="4">
    <source>
        <dbReference type="ARBA" id="ARBA00022692"/>
    </source>
</evidence>
<dbReference type="Gene3D" id="1.20.1250.20">
    <property type="entry name" value="MFS general substrate transporter like domains"/>
    <property type="match status" value="1"/>
</dbReference>
<dbReference type="CDD" id="cd06173">
    <property type="entry name" value="MFS_MefA_like"/>
    <property type="match status" value="1"/>
</dbReference>
<feature type="transmembrane region" description="Helical" evidence="7">
    <location>
        <begin position="215"/>
        <end position="236"/>
    </location>
</feature>
<feature type="transmembrane region" description="Helical" evidence="7">
    <location>
        <begin position="345"/>
        <end position="365"/>
    </location>
</feature>
<protein>
    <submittedName>
        <fullName evidence="9">Uncharacterized MFS-type transporter</fullName>
    </submittedName>
</protein>
<sequence length="417" mass="44049">MTWRDSFAPLRHRSFAWYFASRVTDTLGSMMSGVALAFAVLDVTDSATSLGKVLAAHTIPMVVFLLYGGVLSDRFPRTLVLQVSNLTAAASQGMLAFLVITGQADLWMFLVLAAVNGIADAAGFPAMAGMVPQLVPQQQLQPANALLSLSRGGLTIIGPSLSALLVVTVGPGWGLAANAATWLVSTGCLVRVTIPPKPPPSQHSSTLQDLREGWSFFRATTWLWVVVLAFSFLNAIQAGAWFTLGPSRAKDTIGEQGWGIVLSAQSAGLLLMTLVLLRLRLPRPLLLGMLGFAFVGVPLVALGVEPDLRLLIVLAFIAGAGVEVFSMGWNLAMQENVDDDMLSRAYSYDALGSFVAMPVGQLLFGPLADSFGFRAVLTVSGVAMISISLVTLLSRSVRTLDRPTVSTAPGSSATSGP</sequence>
<keyword evidence="3" id="KW-1003">Cell membrane</keyword>
<feature type="domain" description="Major facilitator superfamily (MFS) profile" evidence="8">
    <location>
        <begin position="1"/>
        <end position="398"/>
    </location>
</feature>
<evidence type="ECO:0000259" key="8">
    <source>
        <dbReference type="PROSITE" id="PS50850"/>
    </source>
</evidence>
<evidence type="ECO:0000256" key="5">
    <source>
        <dbReference type="ARBA" id="ARBA00022989"/>
    </source>
</evidence>
<evidence type="ECO:0000313" key="9">
    <source>
        <dbReference type="EMBL" id="CAA9366391.1"/>
    </source>
</evidence>
<dbReference type="InterPro" id="IPR036259">
    <property type="entry name" value="MFS_trans_sf"/>
</dbReference>
<dbReference type="PANTHER" id="PTHR23513:SF11">
    <property type="entry name" value="STAPHYLOFERRIN A TRANSPORTER"/>
    <property type="match status" value="1"/>
</dbReference>
<dbReference type="GO" id="GO:0005886">
    <property type="term" value="C:plasma membrane"/>
    <property type="evidence" value="ECO:0007669"/>
    <property type="project" value="UniProtKB-SubCell"/>
</dbReference>
<comment type="subcellular location">
    <subcellularLocation>
        <location evidence="1">Cell membrane</location>
        <topology evidence="1">Multi-pass membrane protein</topology>
    </subcellularLocation>
</comment>
<dbReference type="PROSITE" id="PS50850">
    <property type="entry name" value="MFS"/>
    <property type="match status" value="1"/>
</dbReference>
<keyword evidence="4 7" id="KW-0812">Transmembrane</keyword>
<keyword evidence="2" id="KW-0813">Transport</keyword>
<keyword evidence="5 7" id="KW-1133">Transmembrane helix</keyword>
<feature type="transmembrane region" description="Helical" evidence="7">
    <location>
        <begin position="143"/>
        <end position="167"/>
    </location>
</feature>
<dbReference type="InterPro" id="IPR020846">
    <property type="entry name" value="MFS_dom"/>
</dbReference>
<dbReference type="GO" id="GO:0022857">
    <property type="term" value="F:transmembrane transporter activity"/>
    <property type="evidence" value="ECO:0007669"/>
    <property type="project" value="InterPro"/>
</dbReference>
<feature type="transmembrane region" description="Helical" evidence="7">
    <location>
        <begin position="15"/>
        <end position="41"/>
    </location>
</feature>
<organism evidence="9">
    <name type="scientific">uncultured Nocardioidaceae bacterium</name>
    <dbReference type="NCBI Taxonomy" id="253824"/>
    <lineage>
        <taxon>Bacteria</taxon>
        <taxon>Bacillati</taxon>
        <taxon>Actinomycetota</taxon>
        <taxon>Actinomycetes</taxon>
        <taxon>Propionibacteriales</taxon>
        <taxon>Nocardioidaceae</taxon>
        <taxon>environmental samples</taxon>
    </lineage>
</organism>
<accession>A0A6J4MQV8</accession>
<evidence type="ECO:0000256" key="1">
    <source>
        <dbReference type="ARBA" id="ARBA00004651"/>
    </source>
</evidence>
<evidence type="ECO:0000256" key="3">
    <source>
        <dbReference type="ARBA" id="ARBA00022475"/>
    </source>
</evidence>
<gene>
    <name evidence="9" type="ORF">AVDCRST_MAG34-2979</name>
</gene>
<evidence type="ECO:0000256" key="7">
    <source>
        <dbReference type="SAM" id="Phobius"/>
    </source>
</evidence>
<evidence type="ECO:0000256" key="2">
    <source>
        <dbReference type="ARBA" id="ARBA00022448"/>
    </source>
</evidence>
<feature type="transmembrane region" description="Helical" evidence="7">
    <location>
        <begin position="284"/>
        <end position="304"/>
    </location>
</feature>
<feature type="transmembrane region" description="Helical" evidence="7">
    <location>
        <begin position="53"/>
        <end position="72"/>
    </location>
</feature>
<feature type="transmembrane region" description="Helical" evidence="7">
    <location>
        <begin position="310"/>
        <end position="333"/>
    </location>
</feature>
<dbReference type="SUPFAM" id="SSF103473">
    <property type="entry name" value="MFS general substrate transporter"/>
    <property type="match status" value="1"/>
</dbReference>
<dbReference type="Pfam" id="PF05977">
    <property type="entry name" value="MFS_3"/>
    <property type="match status" value="1"/>
</dbReference>
<dbReference type="InterPro" id="IPR010290">
    <property type="entry name" value="TM_effector"/>
</dbReference>
<name>A0A6J4MQV8_9ACTN</name>
<reference evidence="9" key="1">
    <citation type="submission" date="2020-02" db="EMBL/GenBank/DDBJ databases">
        <authorList>
            <person name="Meier V. D."/>
        </authorList>
    </citation>
    <scope>NUCLEOTIDE SEQUENCE</scope>
    <source>
        <strain evidence="9">AVDCRST_MAG34</strain>
    </source>
</reference>
<dbReference type="EMBL" id="CADCUI010000082">
    <property type="protein sequence ID" value="CAA9366391.1"/>
    <property type="molecule type" value="Genomic_DNA"/>
</dbReference>